<dbReference type="RefSeq" id="WP_154519998.1">
    <property type="nucleotide sequence ID" value="NZ_VUMT01000022.1"/>
</dbReference>
<dbReference type="AlphaFoldDB" id="A0A6L5Y2M4"/>
<evidence type="ECO:0000313" key="1">
    <source>
        <dbReference type="EMBL" id="MSS64608.1"/>
    </source>
</evidence>
<evidence type="ECO:0000313" key="2">
    <source>
        <dbReference type="Proteomes" id="UP000482209"/>
    </source>
</evidence>
<accession>A0A6L5Y2M4</accession>
<gene>
    <name evidence="1" type="ORF">FYJ58_12090</name>
</gene>
<reference evidence="1 2" key="1">
    <citation type="submission" date="2019-08" db="EMBL/GenBank/DDBJ databases">
        <title>In-depth cultivation of the pig gut microbiome towards novel bacterial diversity and tailored functional studies.</title>
        <authorList>
            <person name="Wylensek D."/>
            <person name="Hitch T.C.A."/>
            <person name="Clavel T."/>
        </authorList>
    </citation>
    <scope>NUCLEOTIDE SEQUENCE [LARGE SCALE GENOMIC DNA]</scope>
    <source>
        <strain evidence="1 2">WCA-693-APC-MOT-I</strain>
    </source>
</reference>
<proteinExistence type="predicted"/>
<comment type="caution">
    <text evidence="1">The sequence shown here is derived from an EMBL/GenBank/DDBJ whole genome shotgun (WGS) entry which is preliminary data.</text>
</comment>
<sequence length="258" mass="28525">MNKVYNRINWENQPSTNTALGATNLNKVDLALDTIDNRVIELDNSKLAVSVANTMVKSFEFNEDSGVITVTLLNGTVYTWDLNIEKIPINLSLTQEAVLILDTADGQQYTADLKGLIDTYQFDDSDTIGFSMQLDTDGKHVTGTLKNGSVKEKHLDPNYLAEINMQVAKSEGQANLSKDYADLSKRYAVGGVIQEDSEDNAKYYAEQCKKYKDIVQETANINYPNLYIEPTTGHLISVGGSGITFRIENGHLISEVIA</sequence>
<dbReference type="Proteomes" id="UP000482209">
    <property type="component" value="Unassembled WGS sequence"/>
</dbReference>
<protein>
    <submittedName>
        <fullName evidence="1">Uncharacterized protein</fullName>
    </submittedName>
</protein>
<keyword evidence="2" id="KW-1185">Reference proteome</keyword>
<organism evidence="1 2">
    <name type="scientific">Velocimicrobium porci</name>
    <dbReference type="NCBI Taxonomy" id="2606634"/>
    <lineage>
        <taxon>Bacteria</taxon>
        <taxon>Bacillati</taxon>
        <taxon>Bacillota</taxon>
        <taxon>Clostridia</taxon>
        <taxon>Lachnospirales</taxon>
        <taxon>Lachnospiraceae</taxon>
        <taxon>Velocimicrobium</taxon>
    </lineage>
</organism>
<dbReference type="EMBL" id="VUMT01000022">
    <property type="protein sequence ID" value="MSS64608.1"/>
    <property type="molecule type" value="Genomic_DNA"/>
</dbReference>
<name>A0A6L5Y2M4_9FIRM</name>